<evidence type="ECO:0000313" key="6">
    <source>
        <dbReference type="Proteomes" id="UP000500767"/>
    </source>
</evidence>
<name>A0A6M8HUN5_9PROT</name>
<dbReference type="KEGG" id="lck:HN018_21375"/>
<comment type="catalytic activity">
    <reaction evidence="4">
        <text>a 2'-deoxyribonucleoside 5'-triphosphate + H2O = a 2'-deoxyribonucleoside 5'-phosphate + diphosphate + H(+)</text>
        <dbReference type="Rhea" id="RHEA:44644"/>
        <dbReference type="ChEBI" id="CHEBI:15377"/>
        <dbReference type="ChEBI" id="CHEBI:15378"/>
        <dbReference type="ChEBI" id="CHEBI:33019"/>
        <dbReference type="ChEBI" id="CHEBI:61560"/>
        <dbReference type="ChEBI" id="CHEBI:65317"/>
        <dbReference type="EC" id="3.6.1.9"/>
    </reaction>
</comment>
<comment type="function">
    <text evidence="4">Nucleoside triphosphate pyrophosphatase. May have a dual role in cell division arrest and in preventing the incorporation of modified nucleotides into cellular nucleic acids.</text>
</comment>
<dbReference type="Gene3D" id="3.90.950.10">
    <property type="match status" value="1"/>
</dbReference>
<dbReference type="AlphaFoldDB" id="A0A6M8HUN5"/>
<dbReference type="CDD" id="cd00555">
    <property type="entry name" value="Maf"/>
    <property type="match status" value="1"/>
</dbReference>
<keyword evidence="2 4" id="KW-0378">Hydrolase</keyword>
<keyword evidence="4" id="KW-0963">Cytoplasm</keyword>
<dbReference type="InterPro" id="IPR003697">
    <property type="entry name" value="Maf-like"/>
</dbReference>
<dbReference type="PANTHER" id="PTHR43213">
    <property type="entry name" value="BIFUNCTIONAL DTTP/UTP PYROPHOSPHATASE/METHYLTRANSFERASE PROTEIN-RELATED"/>
    <property type="match status" value="1"/>
</dbReference>
<dbReference type="InterPro" id="IPR029001">
    <property type="entry name" value="ITPase-like_fam"/>
</dbReference>
<dbReference type="HAMAP" id="MF_00528">
    <property type="entry name" value="Maf"/>
    <property type="match status" value="1"/>
</dbReference>
<comment type="similarity">
    <text evidence="4">Belongs to the Maf family.</text>
</comment>
<sequence length="302" mass="32612">MKEEEENGWSLSRACGCRGTRLPKNVPRFPHSVYNSQRADPPKLSEVIRKFLTWGCVQPTAIAAASCHARDSVPRLAEGVIIPVYPRTHTRVTDPSSLQRPHASIILASASSSRLALLQAAGLSVTVRKPSVDEDVLKRQAKAKGMQAADAALMLAERKAGSVSGQPGINPDALVIGADQLLVCDGRWYDKPVDLADARTQLKALSGRTHLLHTAVACCRHGTTVWRHVAAPVLSMRRLTDAFLDAYLSVEADHVLHCVGAYRLEGPGIHLFDAVEGEHAAILGLPLLALLGFLRQQDILVG</sequence>
<dbReference type="PANTHER" id="PTHR43213:SF5">
    <property type="entry name" value="BIFUNCTIONAL DTTP_UTP PYROPHOSPHATASE_METHYLTRANSFERASE PROTEIN-RELATED"/>
    <property type="match status" value="1"/>
</dbReference>
<evidence type="ECO:0000256" key="3">
    <source>
        <dbReference type="ARBA" id="ARBA00023080"/>
    </source>
</evidence>
<dbReference type="Pfam" id="PF02545">
    <property type="entry name" value="Maf"/>
    <property type="match status" value="1"/>
</dbReference>
<comment type="caution">
    <text evidence="4">Lacks conserved residue(s) required for the propagation of feature annotation.</text>
</comment>
<comment type="catalytic activity">
    <reaction evidence="4">
        <text>a ribonucleoside 5'-triphosphate + H2O = a ribonucleoside 5'-phosphate + diphosphate + H(+)</text>
        <dbReference type="Rhea" id="RHEA:23996"/>
        <dbReference type="ChEBI" id="CHEBI:15377"/>
        <dbReference type="ChEBI" id="CHEBI:15378"/>
        <dbReference type="ChEBI" id="CHEBI:33019"/>
        <dbReference type="ChEBI" id="CHEBI:58043"/>
        <dbReference type="ChEBI" id="CHEBI:61557"/>
        <dbReference type="EC" id="3.6.1.9"/>
    </reaction>
</comment>
<gene>
    <name evidence="5" type="ORF">HN018_21375</name>
</gene>
<dbReference type="GO" id="GO:0047429">
    <property type="term" value="F:nucleoside triphosphate diphosphatase activity"/>
    <property type="evidence" value="ECO:0007669"/>
    <property type="project" value="UniProtKB-EC"/>
</dbReference>
<evidence type="ECO:0000313" key="5">
    <source>
        <dbReference type="EMBL" id="QKE92243.1"/>
    </source>
</evidence>
<protein>
    <recommendedName>
        <fullName evidence="4">Nucleoside triphosphate pyrophosphatase</fullName>
        <ecNumber evidence="4">3.6.1.9</ecNumber>
    </recommendedName>
    <alternativeName>
        <fullName evidence="4">Nucleotide pyrophosphatase</fullName>
        <shortName evidence="4">Nucleotide PPase</shortName>
    </alternativeName>
</protein>
<evidence type="ECO:0000256" key="4">
    <source>
        <dbReference type="HAMAP-Rule" id="MF_00528"/>
    </source>
</evidence>
<comment type="cofactor">
    <cofactor evidence="1 4">
        <name>a divalent metal cation</name>
        <dbReference type="ChEBI" id="CHEBI:60240"/>
    </cofactor>
</comment>
<dbReference type="EC" id="3.6.1.9" evidence="4"/>
<keyword evidence="6" id="KW-1185">Reference proteome</keyword>
<dbReference type="SUPFAM" id="SSF52972">
    <property type="entry name" value="ITPase-like"/>
    <property type="match status" value="1"/>
</dbReference>
<keyword evidence="3 4" id="KW-0546">Nucleotide metabolism</keyword>
<accession>A0A6M8HUN5</accession>
<comment type="subcellular location">
    <subcellularLocation>
        <location evidence="4">Cytoplasm</location>
    </subcellularLocation>
</comment>
<dbReference type="GO" id="GO:0009117">
    <property type="term" value="P:nucleotide metabolic process"/>
    <property type="evidence" value="ECO:0007669"/>
    <property type="project" value="UniProtKB-KW"/>
</dbReference>
<evidence type="ECO:0000256" key="2">
    <source>
        <dbReference type="ARBA" id="ARBA00022801"/>
    </source>
</evidence>
<dbReference type="Proteomes" id="UP000500767">
    <property type="component" value="Chromosome"/>
</dbReference>
<dbReference type="EMBL" id="CP053708">
    <property type="protein sequence ID" value="QKE92243.1"/>
    <property type="molecule type" value="Genomic_DNA"/>
</dbReference>
<proteinExistence type="inferred from homology"/>
<feature type="active site" description="Proton acceptor" evidence="4">
    <location>
        <position position="179"/>
    </location>
</feature>
<dbReference type="GO" id="GO:0005737">
    <property type="term" value="C:cytoplasm"/>
    <property type="evidence" value="ECO:0007669"/>
    <property type="project" value="UniProtKB-SubCell"/>
</dbReference>
<reference evidence="5 6" key="1">
    <citation type="journal article" date="2014" name="World J. Microbiol. Biotechnol.">
        <title>Biodiversity and physiological characteristics of Antarctic and Arctic lichens-associated bacteria.</title>
        <authorList>
            <person name="Lee Y.M."/>
            <person name="Kim E.H."/>
            <person name="Lee H.K."/>
            <person name="Hong S.G."/>
        </authorList>
    </citation>
    <scope>NUCLEOTIDE SEQUENCE [LARGE SCALE GENOMIC DNA]</scope>
    <source>
        <strain evidence="5 6">PAMC 26569</strain>
    </source>
</reference>
<evidence type="ECO:0000256" key="1">
    <source>
        <dbReference type="ARBA" id="ARBA00001968"/>
    </source>
</evidence>
<organism evidence="5 6">
    <name type="scientific">Lichenicola cladoniae</name>
    <dbReference type="NCBI Taxonomy" id="1484109"/>
    <lineage>
        <taxon>Bacteria</taxon>
        <taxon>Pseudomonadati</taxon>
        <taxon>Pseudomonadota</taxon>
        <taxon>Alphaproteobacteria</taxon>
        <taxon>Acetobacterales</taxon>
        <taxon>Acetobacteraceae</taxon>
        <taxon>Lichenicola</taxon>
    </lineage>
</organism>